<dbReference type="PRINTS" id="PR00415">
    <property type="entry name" value="ACONITASE"/>
</dbReference>
<dbReference type="InterPro" id="IPR001030">
    <property type="entry name" value="Acoase/IPM_deHydtase_lsu_aba"/>
</dbReference>
<dbReference type="InterPro" id="IPR015931">
    <property type="entry name" value="Acnase/IPM_dHydase_lsu_aba_1/3"/>
</dbReference>
<proteinExistence type="predicted"/>
<keyword evidence="3" id="KW-0411">Iron-sulfur</keyword>
<dbReference type="GO" id="GO:0046872">
    <property type="term" value="F:metal ion binding"/>
    <property type="evidence" value="ECO:0007669"/>
    <property type="project" value="UniProtKB-KW"/>
</dbReference>
<dbReference type="Gene3D" id="3.30.499.10">
    <property type="entry name" value="Aconitase, domain 3"/>
    <property type="match status" value="1"/>
</dbReference>
<dbReference type="PANTHER" id="PTHR43822">
    <property type="entry name" value="HOMOACONITASE, MITOCHONDRIAL-RELATED"/>
    <property type="match status" value="1"/>
</dbReference>
<evidence type="ECO:0000256" key="4">
    <source>
        <dbReference type="ARBA" id="ARBA00023239"/>
    </source>
</evidence>
<evidence type="ECO:0000256" key="1">
    <source>
        <dbReference type="ARBA" id="ARBA00022723"/>
    </source>
</evidence>
<keyword evidence="4 6" id="KW-0456">Lyase</keyword>
<name>A0A932FYM0_UNCTE</name>
<evidence type="ECO:0000313" key="7">
    <source>
        <dbReference type="Proteomes" id="UP000769766"/>
    </source>
</evidence>
<dbReference type="GO" id="GO:0043436">
    <property type="term" value="P:oxoacid metabolic process"/>
    <property type="evidence" value="ECO:0007669"/>
    <property type="project" value="UniProtKB-ARBA"/>
</dbReference>
<gene>
    <name evidence="6" type="ORF">HYY20_06935</name>
</gene>
<accession>A0A932FYM0</accession>
<evidence type="ECO:0000313" key="6">
    <source>
        <dbReference type="EMBL" id="MBI2876599.1"/>
    </source>
</evidence>
<dbReference type="GO" id="GO:0051536">
    <property type="term" value="F:iron-sulfur cluster binding"/>
    <property type="evidence" value="ECO:0007669"/>
    <property type="project" value="UniProtKB-KW"/>
</dbReference>
<keyword evidence="1" id="KW-0479">Metal-binding</keyword>
<dbReference type="PANTHER" id="PTHR43822:SF16">
    <property type="entry name" value="3-ISOPROPYLMALATE DEHYDRATASE LARGE SUBUNIT 2"/>
    <property type="match status" value="1"/>
</dbReference>
<dbReference type="Proteomes" id="UP000769766">
    <property type="component" value="Unassembled WGS sequence"/>
</dbReference>
<dbReference type="GO" id="GO:0003861">
    <property type="term" value="F:3-isopropylmalate dehydratase activity"/>
    <property type="evidence" value="ECO:0007669"/>
    <property type="project" value="UniProtKB-EC"/>
</dbReference>
<dbReference type="SUPFAM" id="SSF53732">
    <property type="entry name" value="Aconitase iron-sulfur domain"/>
    <property type="match status" value="1"/>
</dbReference>
<dbReference type="EMBL" id="JACPRF010000211">
    <property type="protein sequence ID" value="MBI2876599.1"/>
    <property type="molecule type" value="Genomic_DNA"/>
</dbReference>
<dbReference type="AlphaFoldDB" id="A0A932FYM0"/>
<feature type="non-terminal residue" evidence="6">
    <location>
        <position position="169"/>
    </location>
</feature>
<protein>
    <submittedName>
        <fullName evidence="6">3-isopropylmalate dehydratase large subunit</fullName>
        <ecNumber evidence="6">4.2.1.33</ecNumber>
    </submittedName>
</protein>
<comment type="caution">
    <text evidence="6">The sequence shown here is derived from an EMBL/GenBank/DDBJ whole genome shotgun (WGS) entry which is preliminary data.</text>
</comment>
<evidence type="ECO:0000256" key="2">
    <source>
        <dbReference type="ARBA" id="ARBA00023004"/>
    </source>
</evidence>
<reference evidence="6" key="1">
    <citation type="submission" date="2020-07" db="EMBL/GenBank/DDBJ databases">
        <title>Huge and variable diversity of episymbiotic CPR bacteria and DPANN archaea in groundwater ecosystems.</title>
        <authorList>
            <person name="He C.Y."/>
            <person name="Keren R."/>
            <person name="Whittaker M."/>
            <person name="Farag I.F."/>
            <person name="Doudna J."/>
            <person name="Cate J.H.D."/>
            <person name="Banfield J.F."/>
        </authorList>
    </citation>
    <scope>NUCLEOTIDE SEQUENCE</scope>
    <source>
        <strain evidence="6">NC_groundwater_672_Ag_B-0.1um_62_36</strain>
    </source>
</reference>
<feature type="domain" description="Aconitase/3-isopropylmalate dehydratase large subunit alpha/beta/alpha" evidence="5">
    <location>
        <begin position="7"/>
        <end position="169"/>
    </location>
</feature>
<keyword evidence="2" id="KW-0408">Iron</keyword>
<dbReference type="InterPro" id="IPR050067">
    <property type="entry name" value="IPM_dehydratase_rel_enz"/>
</dbReference>
<dbReference type="EC" id="4.2.1.33" evidence="6"/>
<organism evidence="6 7">
    <name type="scientific">Tectimicrobiota bacterium</name>
    <dbReference type="NCBI Taxonomy" id="2528274"/>
    <lineage>
        <taxon>Bacteria</taxon>
        <taxon>Pseudomonadati</taxon>
        <taxon>Nitrospinota/Tectimicrobiota group</taxon>
        <taxon>Candidatus Tectimicrobiota</taxon>
    </lineage>
</organism>
<sequence>MGMTITEKILAAHCGLSEVAPGQLIMARVDLALGSDVTAPIAIEEFHKAGARRVFDPQKVVLLPDHFAPNKDVQSARQCQALRRFAQEQGLEHYYEVGRVGIEHAFLPEQGLVLPGDLVIGADSHTCTYGALGAFATGVGSTDLAAAMITGEAWFKVPESLKFLYHGTL</sequence>
<dbReference type="InterPro" id="IPR036008">
    <property type="entry name" value="Aconitase_4Fe-4S_dom"/>
</dbReference>
<evidence type="ECO:0000256" key="3">
    <source>
        <dbReference type="ARBA" id="ARBA00023014"/>
    </source>
</evidence>
<dbReference type="Pfam" id="PF00330">
    <property type="entry name" value="Aconitase"/>
    <property type="match status" value="1"/>
</dbReference>
<evidence type="ECO:0000259" key="5">
    <source>
        <dbReference type="Pfam" id="PF00330"/>
    </source>
</evidence>